<dbReference type="AlphaFoldDB" id="A0A1I7UTR3"/>
<protein>
    <submittedName>
        <fullName evidence="2">Transposase</fullName>
    </submittedName>
</protein>
<sequence>MDSDAPLQRLTLTHIEESESQLVMEALHHQGTIRMIEEDWMVKRENGLEFDISKFDKEIIIYTKQAYSKRLRIVYPSRVENLDNDLENP</sequence>
<evidence type="ECO:0000313" key="1">
    <source>
        <dbReference type="Proteomes" id="UP000095282"/>
    </source>
</evidence>
<keyword evidence="1" id="KW-1185">Reference proteome</keyword>
<dbReference type="Proteomes" id="UP000095282">
    <property type="component" value="Unplaced"/>
</dbReference>
<organism evidence="1 2">
    <name type="scientific">Caenorhabditis tropicalis</name>
    <dbReference type="NCBI Taxonomy" id="1561998"/>
    <lineage>
        <taxon>Eukaryota</taxon>
        <taxon>Metazoa</taxon>
        <taxon>Ecdysozoa</taxon>
        <taxon>Nematoda</taxon>
        <taxon>Chromadorea</taxon>
        <taxon>Rhabditida</taxon>
        <taxon>Rhabditina</taxon>
        <taxon>Rhabditomorpha</taxon>
        <taxon>Rhabditoidea</taxon>
        <taxon>Rhabditidae</taxon>
        <taxon>Peloderinae</taxon>
        <taxon>Caenorhabditis</taxon>
    </lineage>
</organism>
<name>A0A1I7UTR3_9PELO</name>
<proteinExistence type="predicted"/>
<reference evidence="2" key="1">
    <citation type="submission" date="2016-11" db="UniProtKB">
        <authorList>
            <consortium name="WormBaseParasite"/>
        </authorList>
    </citation>
    <scope>IDENTIFICATION</scope>
</reference>
<dbReference type="WBParaSite" id="Csp11.Scaffold630.g19263.t1">
    <property type="protein sequence ID" value="Csp11.Scaffold630.g19263.t1"/>
    <property type="gene ID" value="Csp11.Scaffold630.g19263"/>
</dbReference>
<accession>A0A1I7UTR3</accession>
<evidence type="ECO:0000313" key="2">
    <source>
        <dbReference type="WBParaSite" id="Csp11.Scaffold630.g19263.t1"/>
    </source>
</evidence>